<reference evidence="1" key="2">
    <citation type="submission" date="2021-08" db="EMBL/GenBank/DDBJ databases">
        <authorList>
            <person name="Gostincar C."/>
            <person name="Sun X."/>
            <person name="Song Z."/>
            <person name="Gunde-Cimerman N."/>
        </authorList>
    </citation>
    <scope>NUCLEOTIDE SEQUENCE</scope>
    <source>
        <strain evidence="1">EXF-9298</strain>
    </source>
</reference>
<comment type="caution">
    <text evidence="1">The sequence shown here is derived from an EMBL/GenBank/DDBJ whole genome shotgun (WGS) entry which is preliminary data.</text>
</comment>
<accession>A0A9P8JYP1</accession>
<dbReference type="EMBL" id="JAHFXS010000236">
    <property type="protein sequence ID" value="KAG9987294.1"/>
    <property type="molecule type" value="Genomic_DNA"/>
</dbReference>
<keyword evidence="2" id="KW-1185">Reference proteome</keyword>
<reference evidence="1" key="1">
    <citation type="journal article" date="2021" name="J Fungi (Basel)">
        <title>Virulence traits and population genomics of the black yeast Aureobasidium melanogenum.</title>
        <authorList>
            <person name="Cernosa A."/>
            <person name="Sun X."/>
            <person name="Gostincar C."/>
            <person name="Fang C."/>
            <person name="Gunde-Cimerman N."/>
            <person name="Song Z."/>
        </authorList>
    </citation>
    <scope>NUCLEOTIDE SEQUENCE</scope>
    <source>
        <strain evidence="1">EXF-9298</strain>
    </source>
</reference>
<evidence type="ECO:0000313" key="1">
    <source>
        <dbReference type="EMBL" id="KAG9987294.1"/>
    </source>
</evidence>
<proteinExistence type="predicted"/>
<dbReference type="Proteomes" id="UP000729357">
    <property type="component" value="Unassembled WGS sequence"/>
</dbReference>
<gene>
    <name evidence="1" type="ORF">KCU98_g3440</name>
</gene>
<organism evidence="1 2">
    <name type="scientific">Aureobasidium melanogenum</name>
    <name type="common">Aureobasidium pullulans var. melanogenum</name>
    <dbReference type="NCBI Taxonomy" id="46634"/>
    <lineage>
        <taxon>Eukaryota</taxon>
        <taxon>Fungi</taxon>
        <taxon>Dikarya</taxon>
        <taxon>Ascomycota</taxon>
        <taxon>Pezizomycotina</taxon>
        <taxon>Dothideomycetes</taxon>
        <taxon>Dothideomycetidae</taxon>
        <taxon>Dothideales</taxon>
        <taxon>Saccotheciaceae</taxon>
        <taxon>Aureobasidium</taxon>
    </lineage>
</organism>
<evidence type="ECO:0000313" key="2">
    <source>
        <dbReference type="Proteomes" id="UP000729357"/>
    </source>
</evidence>
<name>A0A9P8JYP1_AURME</name>
<feature type="non-terminal residue" evidence="1">
    <location>
        <position position="506"/>
    </location>
</feature>
<protein>
    <submittedName>
        <fullName evidence="1">Uncharacterized protein</fullName>
    </submittedName>
</protein>
<dbReference type="AlphaFoldDB" id="A0A9P8JYP1"/>
<sequence length="506" mass="55126">MVFGLRDLHGVTTNIARLNWIFTLPSVRSYHLASVTMSPLVGAQPFHVRGMQNLSIGRALSPLHTGYDGSTMVKGTGWSLPSGAYTARQIVEGCAPLLETVLHHLGPSPADRPPAREMLLDNLASNLALGTRESSLEIPAKDASRKEFAAQAVKIGKTLVTYARKIKDVSFDPDYAIRSPCEGHLLKPAVALLMFGPRSLSHLMQIYNEYLHQMVLLRDALLPFDNYDEVIVPITAGEGKQRLGMRFTESTRMGFIAELMTKATTQKSVVESAQYLLAPDLAAENAYGFQYKHGVILPAAVVGGQSLRLLRYIPAILDDTTPEVTFEYEFADYYTAPRIDVPQPSQRIRDVQDQLLVSKASQHGLIDCSFAIHGDTDSKSASRILHLRMSYANGKGSSVDVGQISRGWRYSYKASAQSSKPVSSTAVATIHPAANFLANSGFDGLITDKQGGVHLIQCSNKLELLACLGAIYPDNIIILDQGATLEDTEGVGQSLPGEPRFVLQTV</sequence>